<accession>A0A2A4GUZ6</accession>
<dbReference type="AlphaFoldDB" id="A0A2A4GUZ6"/>
<evidence type="ECO:0000313" key="2">
    <source>
        <dbReference type="Proteomes" id="UP000218335"/>
    </source>
</evidence>
<protein>
    <submittedName>
        <fullName evidence="1">Uncharacterized protein</fullName>
    </submittedName>
</protein>
<dbReference type="Proteomes" id="UP000218335">
    <property type="component" value="Unassembled WGS sequence"/>
</dbReference>
<evidence type="ECO:0000313" key="1">
    <source>
        <dbReference type="EMBL" id="PCF54256.1"/>
    </source>
</evidence>
<name>A0A2A4GUZ6_9STAP</name>
<proteinExistence type="predicted"/>
<dbReference type="EMBL" id="MWUU01000016">
    <property type="protein sequence ID" value="PCF54256.1"/>
    <property type="molecule type" value="Genomic_DNA"/>
</dbReference>
<organism evidence="1 2">
    <name type="scientific">Staphylococcus delphini</name>
    <dbReference type="NCBI Taxonomy" id="53344"/>
    <lineage>
        <taxon>Bacteria</taxon>
        <taxon>Bacillati</taxon>
        <taxon>Bacillota</taxon>
        <taxon>Bacilli</taxon>
        <taxon>Bacillales</taxon>
        <taxon>Staphylococcaceae</taxon>
        <taxon>Staphylococcus</taxon>
        <taxon>Staphylococcus intermedius group</taxon>
    </lineage>
</organism>
<sequence length="91" mass="9545">MQNYNATIKGENGKKAQKQLKTYNSEVEKHMKNQVSNDKFRSKCSTAISVSGLLHTGATTAAMTALGVSGPVGWGVGFGMAALYTAGSTLC</sequence>
<gene>
    <name evidence="1" type="ORF">B5C08_10760</name>
</gene>
<comment type="caution">
    <text evidence="1">The sequence shown here is derived from an EMBL/GenBank/DDBJ whole genome shotgun (WGS) entry which is preliminary data.</text>
</comment>
<reference evidence="1 2" key="1">
    <citation type="journal article" date="2017" name="PLoS ONE">
        <title>Development of a real-time PCR for detection of Staphylococcus pseudintermedius using a novel automated comparison of whole-genome sequences.</title>
        <authorList>
            <person name="Verstappen K.M."/>
            <person name="Huijbregts L."/>
            <person name="Spaninks M."/>
            <person name="Wagenaar J.A."/>
            <person name="Fluit A.C."/>
            <person name="Duim B."/>
        </authorList>
    </citation>
    <scope>NUCLEOTIDE SEQUENCE [LARGE SCALE GENOMIC DNA]</scope>
    <source>
        <strain evidence="1 2">215070706401-1</strain>
    </source>
</reference>